<evidence type="ECO:0000256" key="11">
    <source>
        <dbReference type="SAM" id="MobiDB-lite"/>
    </source>
</evidence>
<dbReference type="PANTHER" id="PTHR23090:SF9">
    <property type="entry name" value="GLUTAMINE-DEPENDENT NAD(+) SYNTHETASE"/>
    <property type="match status" value="1"/>
</dbReference>
<dbReference type="GO" id="GO:0003952">
    <property type="term" value="F:NAD+ synthase (glutamine-hydrolyzing) activity"/>
    <property type="evidence" value="ECO:0007669"/>
    <property type="project" value="InterPro"/>
</dbReference>
<keyword evidence="7 8" id="KW-0520">NAD</keyword>
<comment type="pathway">
    <text evidence="8">Cofactor biosynthesis; NAD(+) biosynthesis; NAD(+) from deamido-NAD(+) (ammonia route): step 1/1.</text>
</comment>
<dbReference type="NCBIfam" id="NF010587">
    <property type="entry name" value="PRK13980.1"/>
    <property type="match status" value="1"/>
</dbReference>
<sequence>MDYSRVQEAIVNFIKSEIETRKSKGAVIGISGGIDSAVLAYLAVEALDKTNVLGILLPDDDITPANDIADGMQVCNQLGIESKIISINPVKKAFLDVLEKETKNRLVQGNLVARIRMCILYYYAALSGRLVVGSSNKTELVLGYFTKYGDGAADLLPLGDLYKSQIIELGKYLKIPDSILQKKSSARLWADQITEEELGLPFSQLDLIIDKIILGTQKGLREQQDKVIPSGTKASSSSSSSLTAEATKNGSDFLKESVAAVRGIETESIKRVQDLVITNEHKLSLPPVCNLSSITKK</sequence>
<feature type="binding site" evidence="8">
    <location>
        <position position="154"/>
    </location>
    <ligand>
        <name>deamido-NAD(+)</name>
        <dbReference type="ChEBI" id="CHEBI:58437"/>
        <note>ligand shared between two neighboring subunits</note>
    </ligand>
</feature>
<dbReference type="GO" id="GO:0004359">
    <property type="term" value="F:glutaminase activity"/>
    <property type="evidence" value="ECO:0007669"/>
    <property type="project" value="InterPro"/>
</dbReference>
<organism evidence="13 14">
    <name type="scientific">Candidatus Nitrosocosmicus franklandianus</name>
    <dbReference type="NCBI Taxonomy" id="1798806"/>
    <lineage>
        <taxon>Archaea</taxon>
        <taxon>Nitrososphaerota</taxon>
        <taxon>Nitrososphaeria</taxon>
        <taxon>Nitrososphaerales</taxon>
        <taxon>Nitrososphaeraceae</taxon>
        <taxon>Candidatus Nitrosocosmicus</taxon>
    </lineage>
</organism>
<comment type="similarity">
    <text evidence="1 8 9">Belongs to the NAD synthetase family.</text>
</comment>
<dbReference type="HAMAP" id="MF_00193">
    <property type="entry name" value="NadE_ammonia_dep"/>
    <property type="match status" value="1"/>
</dbReference>
<dbReference type="GeneID" id="39419720"/>
<dbReference type="InterPro" id="IPR022926">
    <property type="entry name" value="NH(3)-dep_NAD(+)_synth"/>
</dbReference>
<evidence type="ECO:0000256" key="5">
    <source>
        <dbReference type="ARBA" id="ARBA00022840"/>
    </source>
</evidence>
<dbReference type="GO" id="GO:0005524">
    <property type="term" value="F:ATP binding"/>
    <property type="evidence" value="ECO:0007669"/>
    <property type="project" value="UniProtKB-UniRule"/>
</dbReference>
<evidence type="ECO:0000256" key="8">
    <source>
        <dbReference type="HAMAP-Rule" id="MF_00193"/>
    </source>
</evidence>
<feature type="binding site" description="in other chain" evidence="8">
    <location>
        <begin position="281"/>
        <end position="282"/>
    </location>
    <ligand>
        <name>deamido-NAD(+)</name>
        <dbReference type="ChEBI" id="CHEBI:58437"/>
        <note>ligand shared between two neighboring subunits</note>
    </ligand>
</feature>
<evidence type="ECO:0000256" key="1">
    <source>
        <dbReference type="ARBA" id="ARBA00005859"/>
    </source>
</evidence>
<evidence type="ECO:0000313" key="14">
    <source>
        <dbReference type="Proteomes" id="UP000294299"/>
    </source>
</evidence>
<dbReference type="UniPathway" id="UPA00253">
    <property type="reaction ID" value="UER00333"/>
</dbReference>
<protein>
    <recommendedName>
        <fullName evidence="8 10">NH(3)-dependent NAD(+) synthetase</fullName>
        <ecNumber evidence="8 10">6.3.1.5</ecNumber>
    </recommendedName>
</protein>
<accession>A0A484I6T3</accession>
<dbReference type="EMBL" id="LR216287">
    <property type="protein sequence ID" value="VFJ12450.1"/>
    <property type="molecule type" value="Genomic_DNA"/>
</dbReference>
<dbReference type="EC" id="6.3.1.5" evidence="8 10"/>
<feature type="binding site" evidence="8">
    <location>
        <position position="35"/>
    </location>
    <ligand>
        <name>Mg(2+)</name>
        <dbReference type="ChEBI" id="CHEBI:18420"/>
    </ligand>
</feature>
<dbReference type="GO" id="GO:0005737">
    <property type="term" value="C:cytoplasm"/>
    <property type="evidence" value="ECO:0007669"/>
    <property type="project" value="InterPro"/>
</dbReference>
<evidence type="ECO:0000256" key="2">
    <source>
        <dbReference type="ARBA" id="ARBA00022598"/>
    </source>
</evidence>
<dbReference type="AlphaFoldDB" id="A0A484I6T3"/>
<feature type="binding site" description="in other chain" evidence="8">
    <location>
        <position position="147"/>
    </location>
    <ligand>
        <name>deamido-NAD(+)</name>
        <dbReference type="ChEBI" id="CHEBI:58437"/>
        <note>ligand shared between two neighboring subunits</note>
    </ligand>
</feature>
<feature type="binding site" evidence="8">
    <location>
        <position position="185"/>
    </location>
    <ligand>
        <name>ATP</name>
        <dbReference type="ChEBI" id="CHEBI:30616"/>
    </ligand>
</feature>
<dbReference type="GO" id="GO:0009435">
    <property type="term" value="P:NAD+ biosynthetic process"/>
    <property type="evidence" value="ECO:0007669"/>
    <property type="project" value="UniProtKB-UniRule"/>
</dbReference>
<comment type="function">
    <text evidence="8">Catalyzes the ATP-dependent amidation of deamido-NAD to form NAD. Uses ammonia as a nitrogen source.</text>
</comment>
<dbReference type="GO" id="GO:0046872">
    <property type="term" value="F:metal ion binding"/>
    <property type="evidence" value="ECO:0007669"/>
    <property type="project" value="UniProtKB-KW"/>
</dbReference>
<dbReference type="CDD" id="cd00553">
    <property type="entry name" value="NAD_synthase"/>
    <property type="match status" value="1"/>
</dbReference>
<keyword evidence="5 8" id="KW-0067">ATP-binding</keyword>
<feature type="binding site" evidence="8">
    <location>
        <position position="163"/>
    </location>
    <ligand>
        <name>ATP</name>
        <dbReference type="ChEBI" id="CHEBI:30616"/>
    </ligand>
</feature>
<evidence type="ECO:0000256" key="7">
    <source>
        <dbReference type="ARBA" id="ARBA00023027"/>
    </source>
</evidence>
<comment type="catalytic activity">
    <reaction evidence="8 10">
        <text>deamido-NAD(+) + NH4(+) + ATP = AMP + diphosphate + NAD(+) + H(+)</text>
        <dbReference type="Rhea" id="RHEA:21188"/>
        <dbReference type="ChEBI" id="CHEBI:15378"/>
        <dbReference type="ChEBI" id="CHEBI:28938"/>
        <dbReference type="ChEBI" id="CHEBI:30616"/>
        <dbReference type="ChEBI" id="CHEBI:33019"/>
        <dbReference type="ChEBI" id="CHEBI:57540"/>
        <dbReference type="ChEBI" id="CHEBI:58437"/>
        <dbReference type="ChEBI" id="CHEBI:456215"/>
        <dbReference type="EC" id="6.3.1.5"/>
    </reaction>
</comment>
<dbReference type="InterPro" id="IPR014729">
    <property type="entry name" value="Rossmann-like_a/b/a_fold"/>
</dbReference>
<dbReference type="KEGG" id="nfn:NFRAN_0129"/>
<evidence type="ECO:0000256" key="9">
    <source>
        <dbReference type="RuleBase" id="RU003811"/>
    </source>
</evidence>
<dbReference type="Gene3D" id="3.40.50.620">
    <property type="entry name" value="HUPs"/>
    <property type="match status" value="1"/>
</dbReference>
<keyword evidence="14" id="KW-1185">Reference proteome</keyword>
<evidence type="ECO:0000256" key="4">
    <source>
        <dbReference type="ARBA" id="ARBA00022741"/>
    </source>
</evidence>
<feature type="domain" description="NAD/GMP synthase" evidence="12">
    <location>
        <begin position="8"/>
        <end position="213"/>
    </location>
</feature>
<evidence type="ECO:0000313" key="13">
    <source>
        <dbReference type="EMBL" id="VFJ12450.1"/>
    </source>
</evidence>
<keyword evidence="4 8" id="KW-0547">Nucleotide-binding</keyword>
<dbReference type="Pfam" id="PF02540">
    <property type="entry name" value="NAD_synthase"/>
    <property type="match status" value="1"/>
</dbReference>
<keyword evidence="3 8" id="KW-0479">Metal-binding</keyword>
<evidence type="ECO:0000256" key="6">
    <source>
        <dbReference type="ARBA" id="ARBA00022842"/>
    </source>
</evidence>
<dbReference type="InterPro" id="IPR003694">
    <property type="entry name" value="NAD_synthase"/>
</dbReference>
<comment type="subunit">
    <text evidence="8">Homodimer.</text>
</comment>
<proteinExistence type="inferred from homology"/>
<feature type="binding site" description="in other chain" evidence="8">
    <location>
        <position position="114"/>
    </location>
    <ligand>
        <name>deamido-NAD(+)</name>
        <dbReference type="ChEBI" id="CHEBI:58437"/>
        <note>ligand shared between two neighboring subunits</note>
    </ligand>
</feature>
<feature type="binding site" evidence="8">
    <location>
        <begin position="29"/>
        <end position="36"/>
    </location>
    <ligand>
        <name>ATP</name>
        <dbReference type="ChEBI" id="CHEBI:30616"/>
    </ligand>
</feature>
<dbReference type="Proteomes" id="UP000294299">
    <property type="component" value="Chromosome NFRAN"/>
</dbReference>
<feature type="region of interest" description="Disordered" evidence="11">
    <location>
        <begin position="224"/>
        <end position="244"/>
    </location>
</feature>
<dbReference type="RefSeq" id="WP_134482586.1">
    <property type="nucleotide sequence ID" value="NZ_LR216287.1"/>
</dbReference>
<dbReference type="InterPro" id="IPR022310">
    <property type="entry name" value="NAD/GMP_synthase"/>
</dbReference>
<gene>
    <name evidence="8 13" type="primary">nadE</name>
    <name evidence="13" type="ORF">NFRAN_0129</name>
</gene>
<dbReference type="PANTHER" id="PTHR23090">
    <property type="entry name" value="NH 3 /GLUTAMINE-DEPENDENT NAD + SYNTHETASE"/>
    <property type="match status" value="1"/>
</dbReference>
<keyword evidence="2 8" id="KW-0436">Ligase</keyword>
<reference evidence="13 14" key="1">
    <citation type="submission" date="2019-02" db="EMBL/GenBank/DDBJ databases">
        <authorList>
            <person name="Lehtovirta-Morley E L."/>
        </authorList>
    </citation>
    <scope>NUCLEOTIDE SEQUENCE [LARGE SCALE GENOMIC DNA]</scope>
    <source>
        <strain evidence="13">NFRAN1</strain>
    </source>
</reference>
<evidence type="ECO:0000256" key="3">
    <source>
        <dbReference type="ARBA" id="ARBA00022723"/>
    </source>
</evidence>
<feature type="binding site" evidence="8">
    <location>
        <position position="139"/>
    </location>
    <ligand>
        <name>Mg(2+)</name>
        <dbReference type="ChEBI" id="CHEBI:18420"/>
    </ligand>
</feature>
<name>A0A484I6T3_9ARCH</name>
<evidence type="ECO:0000256" key="10">
    <source>
        <dbReference type="RuleBase" id="RU003812"/>
    </source>
</evidence>
<keyword evidence="6 8" id="KW-0460">Magnesium</keyword>
<evidence type="ECO:0000259" key="12">
    <source>
        <dbReference type="Pfam" id="PF02540"/>
    </source>
</evidence>
<dbReference type="GO" id="GO:0008795">
    <property type="term" value="F:NAD+ synthase activity"/>
    <property type="evidence" value="ECO:0007669"/>
    <property type="project" value="UniProtKB-UniRule"/>
</dbReference>
<dbReference type="OrthoDB" id="39312at2157"/>
<comment type="caution">
    <text evidence="8">Lacks conserved residue(s) required for the propagation of feature annotation.</text>
</comment>
<dbReference type="SUPFAM" id="SSF52402">
    <property type="entry name" value="Adenine nucleotide alpha hydrolases-like"/>
    <property type="match status" value="1"/>
</dbReference>
<dbReference type="NCBIfam" id="TIGR00552">
    <property type="entry name" value="nadE"/>
    <property type="match status" value="1"/>
</dbReference>